<dbReference type="PROSITE" id="PS50175">
    <property type="entry name" value="ASP_PROT_RETROV"/>
    <property type="match status" value="1"/>
</dbReference>
<gene>
    <name evidence="5" type="ORF">DV515_00018585</name>
</gene>
<dbReference type="Pfam" id="PF00077">
    <property type="entry name" value="RVP"/>
    <property type="match status" value="1"/>
</dbReference>
<dbReference type="SUPFAM" id="SSF56672">
    <property type="entry name" value="DNA/RNA polymerases"/>
    <property type="match status" value="1"/>
</dbReference>
<dbReference type="PANTHER" id="PTHR19422:SF123">
    <property type="entry name" value="RT1 CLASS I, LOCUS CE15"/>
    <property type="match status" value="1"/>
</dbReference>
<keyword evidence="6" id="KW-1185">Reference proteome</keyword>
<dbReference type="InterPro" id="IPR001995">
    <property type="entry name" value="Peptidase_A2_cat"/>
</dbReference>
<accession>A0A3L8Q7J9</accession>
<dbReference type="Gene3D" id="2.40.70.10">
    <property type="entry name" value="Acid Proteases"/>
    <property type="match status" value="1"/>
</dbReference>
<evidence type="ECO:0000256" key="2">
    <source>
        <dbReference type="ARBA" id="ARBA00022750"/>
    </source>
</evidence>
<evidence type="ECO:0000259" key="4">
    <source>
        <dbReference type="PROSITE" id="PS50175"/>
    </source>
</evidence>
<sequence length="285" mass="32012">MVHTPFPPLCIMKGQKIAQLVPLEQMTKTLVKENLPERGEKGFGSKGGLTLLTVNLHDRPKREIEIEYQGQRKTFMSLLDMGSDSSIISPEHWPNDWPLMPTATTVTGIGGLQLASQSPLLKATIDGKRISATFSVVTLPPTVQCLICRDILVQLGIKLLSDLQWLRPIVEIPNELLATLRPLLQGTDPTHRVHVSSEQKNALEKILDCFTQGQVFRRNLKLPLDLTVWNGPTYLLAAITQLLKKTGEIRVLEWISPTLQQTKTLFQKIEMMAELIKKGRETQLK</sequence>
<dbReference type="GO" id="GO:0004190">
    <property type="term" value="F:aspartic-type endopeptidase activity"/>
    <property type="evidence" value="ECO:0007669"/>
    <property type="project" value="UniProtKB-KW"/>
</dbReference>
<feature type="domain" description="Peptidase A2" evidence="4">
    <location>
        <begin position="75"/>
        <end position="151"/>
    </location>
</feature>
<comment type="caution">
    <text evidence="5">The sequence shown here is derived from an EMBL/GenBank/DDBJ whole genome shotgun (WGS) entry which is preliminary data.</text>
</comment>
<dbReference type="SUPFAM" id="SSF50630">
    <property type="entry name" value="Acid proteases"/>
    <property type="match status" value="1"/>
</dbReference>
<dbReference type="CDD" id="cd05482">
    <property type="entry name" value="HIV_retropepsin_like"/>
    <property type="match status" value="1"/>
</dbReference>
<dbReference type="EMBL" id="QUSF01003766">
    <property type="protein sequence ID" value="RLV63133.1"/>
    <property type="molecule type" value="Genomic_DNA"/>
</dbReference>
<dbReference type="GO" id="GO:0006508">
    <property type="term" value="P:proteolysis"/>
    <property type="evidence" value="ECO:0007669"/>
    <property type="project" value="UniProtKB-KW"/>
</dbReference>
<reference evidence="5 6" key="1">
    <citation type="journal article" date="2018" name="Proc. R. Soc. B">
        <title>A non-coding region near Follistatin controls head colour polymorphism in the Gouldian finch.</title>
        <authorList>
            <person name="Toomey M.B."/>
            <person name="Marques C.I."/>
            <person name="Andrade P."/>
            <person name="Araujo P.M."/>
            <person name="Sabatino S."/>
            <person name="Gazda M.A."/>
            <person name="Afonso S."/>
            <person name="Lopes R.J."/>
            <person name="Corbo J.C."/>
            <person name="Carneiro M."/>
        </authorList>
    </citation>
    <scope>NUCLEOTIDE SEQUENCE [LARGE SCALE GENOMIC DNA]</scope>
    <source>
        <strain evidence="5">Red01</strain>
        <tissue evidence="5">Muscle</tissue>
    </source>
</reference>
<name>A0A3L8Q7J9_CHLGU</name>
<dbReference type="InterPro" id="IPR036157">
    <property type="entry name" value="dUTPase-like_sf"/>
</dbReference>
<dbReference type="Proteomes" id="UP000276834">
    <property type="component" value="Unassembled WGS sequence"/>
</dbReference>
<protein>
    <recommendedName>
        <fullName evidence="4">Peptidase A2 domain-containing protein</fullName>
    </recommendedName>
</protein>
<dbReference type="InterPro" id="IPR043128">
    <property type="entry name" value="Rev_trsase/Diguanyl_cyclase"/>
</dbReference>
<dbReference type="SUPFAM" id="SSF51283">
    <property type="entry name" value="dUTPase-like"/>
    <property type="match status" value="1"/>
</dbReference>
<dbReference type="AlphaFoldDB" id="A0A3L8Q7J9"/>
<evidence type="ECO:0000256" key="1">
    <source>
        <dbReference type="ARBA" id="ARBA00022670"/>
    </source>
</evidence>
<dbReference type="InterPro" id="IPR051592">
    <property type="entry name" value="HERV-K_Pro_peptidase_A2"/>
</dbReference>
<keyword evidence="1" id="KW-0645">Protease</keyword>
<dbReference type="InterPro" id="IPR018061">
    <property type="entry name" value="Retropepsins"/>
</dbReference>
<keyword evidence="3" id="KW-0378">Hydrolase</keyword>
<evidence type="ECO:0000256" key="3">
    <source>
        <dbReference type="ARBA" id="ARBA00022801"/>
    </source>
</evidence>
<proteinExistence type="predicted"/>
<dbReference type="Gene3D" id="3.30.70.270">
    <property type="match status" value="1"/>
</dbReference>
<dbReference type="PANTHER" id="PTHR19422">
    <property type="entry name" value="GAG RETROVIRAL POLYPROTEIN"/>
    <property type="match status" value="1"/>
</dbReference>
<dbReference type="OrthoDB" id="9900537at2759"/>
<dbReference type="InterPro" id="IPR043502">
    <property type="entry name" value="DNA/RNA_pol_sf"/>
</dbReference>
<evidence type="ECO:0000313" key="5">
    <source>
        <dbReference type="EMBL" id="RLV63133.1"/>
    </source>
</evidence>
<evidence type="ECO:0000313" key="6">
    <source>
        <dbReference type="Proteomes" id="UP000276834"/>
    </source>
</evidence>
<dbReference type="InterPro" id="IPR034170">
    <property type="entry name" value="Retropepsin-like_cat_dom"/>
</dbReference>
<organism evidence="5 6">
    <name type="scientific">Chloebia gouldiae</name>
    <name type="common">Gouldian finch</name>
    <name type="synonym">Erythrura gouldiae</name>
    <dbReference type="NCBI Taxonomy" id="44316"/>
    <lineage>
        <taxon>Eukaryota</taxon>
        <taxon>Metazoa</taxon>
        <taxon>Chordata</taxon>
        <taxon>Craniata</taxon>
        <taxon>Vertebrata</taxon>
        <taxon>Euteleostomi</taxon>
        <taxon>Archelosauria</taxon>
        <taxon>Archosauria</taxon>
        <taxon>Dinosauria</taxon>
        <taxon>Saurischia</taxon>
        <taxon>Theropoda</taxon>
        <taxon>Coelurosauria</taxon>
        <taxon>Aves</taxon>
        <taxon>Neognathae</taxon>
        <taxon>Neoaves</taxon>
        <taxon>Telluraves</taxon>
        <taxon>Australaves</taxon>
        <taxon>Passeriformes</taxon>
        <taxon>Passeroidea</taxon>
        <taxon>Passeridae</taxon>
        <taxon>Chloebia</taxon>
    </lineage>
</organism>
<dbReference type="InterPro" id="IPR021109">
    <property type="entry name" value="Peptidase_aspartic_dom_sf"/>
</dbReference>
<keyword evidence="2" id="KW-0064">Aspartyl protease</keyword>